<protein>
    <submittedName>
        <fullName evidence="1">Translation initiation factor 3 subunit b</fullName>
    </submittedName>
</protein>
<gene>
    <name evidence="1" type="primary">PRT1_1</name>
    <name evidence="1" type="ORF">LTS18_004558</name>
</gene>
<reference evidence="1" key="1">
    <citation type="submission" date="2024-09" db="EMBL/GenBank/DDBJ databases">
        <title>Black Yeasts Isolated from many extreme environments.</title>
        <authorList>
            <person name="Coleine C."/>
            <person name="Stajich J.E."/>
            <person name="Selbmann L."/>
        </authorList>
    </citation>
    <scope>NUCLEOTIDE SEQUENCE</scope>
    <source>
        <strain evidence="1">CCFEE 5737</strain>
    </source>
</reference>
<keyword evidence="1" id="KW-0648">Protein biosynthesis</keyword>
<accession>A0ACC3D5Y4</accession>
<comment type="caution">
    <text evidence="1">The sequence shown here is derived from an EMBL/GenBank/DDBJ whole genome shotgun (WGS) entry which is preliminary data.</text>
</comment>
<dbReference type="Proteomes" id="UP001186974">
    <property type="component" value="Unassembled WGS sequence"/>
</dbReference>
<proteinExistence type="predicted"/>
<sequence>GEKEETDKDLSANLQLMATSEHYGITDAEWDPTGRYLTTVSSAWKHTAENGYHLYDFRGTVLREEPIERFKQLSWRPRPPTLLSKDEIKKTRKNLREYSKAFDEQDQSRRDAGNKAVVEHRRRLLSEWQAWREEVVEELQGDAEEAGGAGGLKELDDKGDGKGEVVEEIVEEIIEESEEIIP</sequence>
<evidence type="ECO:0000313" key="2">
    <source>
        <dbReference type="Proteomes" id="UP001186974"/>
    </source>
</evidence>
<organism evidence="1 2">
    <name type="scientific">Coniosporium uncinatum</name>
    <dbReference type="NCBI Taxonomy" id="93489"/>
    <lineage>
        <taxon>Eukaryota</taxon>
        <taxon>Fungi</taxon>
        <taxon>Dikarya</taxon>
        <taxon>Ascomycota</taxon>
        <taxon>Pezizomycotina</taxon>
        <taxon>Dothideomycetes</taxon>
        <taxon>Dothideomycetes incertae sedis</taxon>
        <taxon>Coniosporium</taxon>
    </lineage>
</organism>
<keyword evidence="1" id="KW-0396">Initiation factor</keyword>
<keyword evidence="2" id="KW-1185">Reference proteome</keyword>
<feature type="non-terminal residue" evidence="1">
    <location>
        <position position="1"/>
    </location>
</feature>
<evidence type="ECO:0000313" key="1">
    <source>
        <dbReference type="EMBL" id="KAK3062228.1"/>
    </source>
</evidence>
<name>A0ACC3D5Y4_9PEZI</name>
<dbReference type="EMBL" id="JAWDJW010007403">
    <property type="protein sequence ID" value="KAK3062228.1"/>
    <property type="molecule type" value="Genomic_DNA"/>
</dbReference>